<feature type="domain" description="CDT1 Geminin-binding" evidence="2">
    <location>
        <begin position="121"/>
        <end position="257"/>
    </location>
</feature>
<dbReference type="SMART" id="SM01075">
    <property type="entry name" value="CDT1"/>
    <property type="match status" value="1"/>
</dbReference>
<dbReference type="SUPFAM" id="SSF46785">
    <property type="entry name" value="Winged helix' DNA-binding domain"/>
    <property type="match status" value="1"/>
</dbReference>
<dbReference type="EMBL" id="KC513609">
    <property type="protein sequence ID" value="AGE95694.1"/>
    <property type="molecule type" value="Genomic_DNA"/>
</dbReference>
<proteinExistence type="predicted"/>
<evidence type="ECO:0000259" key="2">
    <source>
        <dbReference type="SMART" id="SM01075"/>
    </source>
</evidence>
<dbReference type="VEuPathDB" id="MicrosporidiaDB:AEWQ_061370"/>
<dbReference type="VEuPathDB" id="MicrosporidiaDB:ECU06_1400"/>
<reference evidence="3" key="1">
    <citation type="journal article" date="2013" name="Eukaryot. Cell">
        <title>Extremely Reduced Levels of Heterozygosity in the Vertebrate Pathogen Encephalitozoon cuniculi.</title>
        <authorList>
            <person name="Selman M."/>
            <person name="Sak B."/>
            <person name="Kvac M."/>
            <person name="Farinelli L."/>
            <person name="Weiss L.M."/>
            <person name="Corradi N."/>
        </authorList>
    </citation>
    <scope>NUCLEOTIDE SEQUENCE</scope>
</reference>
<dbReference type="VEuPathDB" id="MicrosporidiaDB:AEWR_061380"/>
<gene>
    <name evidence="3" type="ORF">ECU06_1400</name>
</gene>
<dbReference type="VEuPathDB" id="MicrosporidiaDB:AEWD_061400"/>
<evidence type="ECO:0000313" key="3">
    <source>
        <dbReference type="EMBL" id="AGE95694.1"/>
    </source>
</evidence>
<dbReference type="VEuPathDB" id="MicrosporidiaDB:M970_061380"/>
<protein>
    <recommendedName>
        <fullName evidence="2">CDT1 Geminin-binding domain-containing protein</fullName>
    </recommendedName>
</protein>
<dbReference type="Pfam" id="PF08839">
    <property type="entry name" value="CDT1"/>
    <property type="match status" value="1"/>
</dbReference>
<dbReference type="InterPro" id="IPR014939">
    <property type="entry name" value="CDT1_Gemini-bd-like"/>
</dbReference>
<evidence type="ECO:0000256" key="1">
    <source>
        <dbReference type="SAM" id="MobiDB-lite"/>
    </source>
</evidence>
<dbReference type="InterPro" id="IPR036390">
    <property type="entry name" value="WH_DNA-bd_sf"/>
</dbReference>
<feature type="compositionally biased region" description="Basic and acidic residues" evidence="1">
    <location>
        <begin position="61"/>
        <end position="84"/>
    </location>
</feature>
<dbReference type="AlphaFoldDB" id="M1JJQ5"/>
<accession>M1JJQ5</accession>
<sequence length="377" mass="44066">MGEQEARRKCLLRRRKESPRGMTGVAGHRMEKDLDASKGGLVGKWLEKLRELGLDGDENAALEKKSIRDGPEELKAVRKERDETEGGPSAPIEERKEKIRQFGGVSHLEFKGLSLNFHLYLPKSLQKLSRIFRVLETIQRFNAARGLTTIFIKSLRCIENLVKQRVGVADIERMYCIAPELFRFKKISIHHDGKEVDTFVIYVDGETREFNERLEKHVKECHSEFLSRNGYAHDGGRFHPGFDFEEVPLPRKPLFPEEIREDCTGREDWVPKKRSVEIEKSAKKRASTILERIREKERLRREEFMNKSKEEEDNLLLSKRIRSLFRSENRRAIPVNRIVELLKIFDGINVINRIVQWDPSLFYMKTMSGVEYLVSKE</sequence>
<feature type="region of interest" description="Disordered" evidence="1">
    <location>
        <begin position="1"/>
        <end position="31"/>
    </location>
</feature>
<name>M1JJQ5_ENCCN</name>
<feature type="region of interest" description="Disordered" evidence="1">
    <location>
        <begin position="60"/>
        <end position="94"/>
    </location>
</feature>
<organism evidence="3">
    <name type="scientific">Encephalitozoon cuniculi</name>
    <name type="common">Microsporidian parasite</name>
    <dbReference type="NCBI Taxonomy" id="6035"/>
    <lineage>
        <taxon>Eukaryota</taxon>
        <taxon>Fungi</taxon>
        <taxon>Fungi incertae sedis</taxon>
        <taxon>Microsporidia</taxon>
        <taxon>Unikaryonidae</taxon>
        <taxon>Encephalitozoon</taxon>
    </lineage>
</organism>